<name>A0ABP9K3M0_9NOCA</name>
<protein>
    <submittedName>
        <fullName evidence="1">Uncharacterized protein</fullName>
    </submittedName>
</protein>
<sequence length="363" mass="37563">MTSTVTRTADGLVLGNPPERQERTALLEAAGAMLVWDCAVDGLPAAFVWDPGLALDWAWQIYGPEVTPALTGETEAFFPAPGPAAGPARLAARAGWARAWWPASVRASIPPLDPRLIALERACALADVEHLLDDDNAAAASLAEGLRAAGRLRVDASLPTEIRSSLDELVERVEAAAEDHGVRAAEADPAPSQPDYALAAGTLSTVNASTAGAGSLDALASGAVPLDLSAFAPGTVDAAARGHWSVVREGADTVLEVSVARAPVHPAERGNPAPLEARFAEVGLLLEPEPSRFAGRTPVAATILLTRPEKRTLTVASRGYGGGGRVDAAALIDAAQILLGQARDTAWHECAILLAERAAALRP</sequence>
<proteinExistence type="predicted"/>
<dbReference type="Proteomes" id="UP001500603">
    <property type="component" value="Unassembled WGS sequence"/>
</dbReference>
<reference evidence="2" key="1">
    <citation type="journal article" date="2019" name="Int. J. Syst. Evol. Microbiol.">
        <title>The Global Catalogue of Microorganisms (GCM) 10K type strain sequencing project: providing services to taxonomists for standard genome sequencing and annotation.</title>
        <authorList>
            <consortium name="The Broad Institute Genomics Platform"/>
            <consortium name="The Broad Institute Genome Sequencing Center for Infectious Disease"/>
            <person name="Wu L."/>
            <person name="Ma J."/>
        </authorList>
    </citation>
    <scope>NUCLEOTIDE SEQUENCE [LARGE SCALE GENOMIC DNA]</scope>
    <source>
        <strain evidence="2">JCM 18298</strain>
    </source>
</reference>
<evidence type="ECO:0000313" key="1">
    <source>
        <dbReference type="EMBL" id="GAA5049321.1"/>
    </source>
</evidence>
<accession>A0ABP9K3M0</accession>
<comment type="caution">
    <text evidence="1">The sequence shown here is derived from an EMBL/GenBank/DDBJ whole genome shotgun (WGS) entry which is preliminary data.</text>
</comment>
<gene>
    <name evidence="1" type="ORF">GCM10023318_18100</name>
</gene>
<dbReference type="RefSeq" id="WP_345494777.1">
    <property type="nucleotide sequence ID" value="NZ_BAABJM010000002.1"/>
</dbReference>
<keyword evidence="2" id="KW-1185">Reference proteome</keyword>
<organism evidence="1 2">
    <name type="scientific">Nocardia callitridis</name>
    <dbReference type="NCBI Taxonomy" id="648753"/>
    <lineage>
        <taxon>Bacteria</taxon>
        <taxon>Bacillati</taxon>
        <taxon>Actinomycetota</taxon>
        <taxon>Actinomycetes</taxon>
        <taxon>Mycobacteriales</taxon>
        <taxon>Nocardiaceae</taxon>
        <taxon>Nocardia</taxon>
    </lineage>
</organism>
<dbReference type="EMBL" id="BAABJM010000002">
    <property type="protein sequence ID" value="GAA5049321.1"/>
    <property type="molecule type" value="Genomic_DNA"/>
</dbReference>
<evidence type="ECO:0000313" key="2">
    <source>
        <dbReference type="Proteomes" id="UP001500603"/>
    </source>
</evidence>